<gene>
    <name evidence="1" type="ORF">METZ01_LOCUS465263</name>
</gene>
<dbReference type="EMBL" id="UINC01195715">
    <property type="protein sequence ID" value="SVE12409.1"/>
    <property type="molecule type" value="Genomic_DNA"/>
</dbReference>
<evidence type="ECO:0000313" key="1">
    <source>
        <dbReference type="EMBL" id="SVE12409.1"/>
    </source>
</evidence>
<accession>A0A383AY06</accession>
<proteinExistence type="predicted"/>
<dbReference type="AlphaFoldDB" id="A0A383AY06"/>
<protein>
    <submittedName>
        <fullName evidence="1">Uncharacterized protein</fullName>
    </submittedName>
</protein>
<organism evidence="1">
    <name type="scientific">marine metagenome</name>
    <dbReference type="NCBI Taxonomy" id="408172"/>
    <lineage>
        <taxon>unclassified sequences</taxon>
        <taxon>metagenomes</taxon>
        <taxon>ecological metagenomes</taxon>
    </lineage>
</organism>
<reference evidence="1" key="1">
    <citation type="submission" date="2018-05" db="EMBL/GenBank/DDBJ databases">
        <authorList>
            <person name="Lanie J.A."/>
            <person name="Ng W.-L."/>
            <person name="Kazmierczak K.M."/>
            <person name="Andrzejewski T.M."/>
            <person name="Davidsen T.M."/>
            <person name="Wayne K.J."/>
            <person name="Tettelin H."/>
            <person name="Glass J.I."/>
            <person name="Rusch D."/>
            <person name="Podicherti R."/>
            <person name="Tsui H.-C.T."/>
            <person name="Winkler M.E."/>
        </authorList>
    </citation>
    <scope>NUCLEOTIDE SEQUENCE</scope>
</reference>
<feature type="non-terminal residue" evidence="1">
    <location>
        <position position="43"/>
    </location>
</feature>
<name>A0A383AY06_9ZZZZ</name>
<sequence>MIHVLFVTDKSYHYKNEPVYVMEDQYGNFFADVVEEDTCAGWH</sequence>